<evidence type="ECO:0000256" key="4">
    <source>
        <dbReference type="ARBA" id="ARBA00023027"/>
    </source>
</evidence>
<dbReference type="Gene3D" id="1.10.287.610">
    <property type="entry name" value="Helix hairpin bin"/>
    <property type="match status" value="1"/>
</dbReference>
<feature type="active site" description="N6-AMP-lysine intermediate" evidence="7">
    <location>
        <position position="125"/>
    </location>
</feature>
<dbReference type="SMART" id="SM00532">
    <property type="entry name" value="LIGANc"/>
    <property type="match status" value="1"/>
</dbReference>
<dbReference type="NCBIfam" id="NF005987">
    <property type="entry name" value="PRK08097.1"/>
    <property type="match status" value="1"/>
</dbReference>
<dbReference type="Pfam" id="PF01653">
    <property type="entry name" value="DNA_ligase_aden"/>
    <property type="match status" value="1"/>
</dbReference>
<evidence type="ECO:0000256" key="2">
    <source>
        <dbReference type="ARBA" id="ARBA00022705"/>
    </source>
</evidence>
<dbReference type="SUPFAM" id="SSF56091">
    <property type="entry name" value="DNA ligase/mRNA capping enzyme, catalytic domain"/>
    <property type="match status" value="1"/>
</dbReference>
<keyword evidence="4 7" id="KW-0520">NAD</keyword>
<dbReference type="InterPro" id="IPR018239">
    <property type="entry name" value="DNA_ligase_AS"/>
</dbReference>
<dbReference type="PROSITE" id="PS01055">
    <property type="entry name" value="DNA_LIGASE_N1"/>
    <property type="match status" value="1"/>
</dbReference>
<reference evidence="9 10" key="1">
    <citation type="journal article" date="2020" name="Microorganisms">
        <title>Polyphasic Characterisation of Cedecea colo sp. nov., a New Enteric Bacterium Isolated from the Koala Hindgut.</title>
        <authorList>
            <person name="Boath J.M."/>
            <person name="Dakhal S."/>
            <person name="Van T.T.H."/>
            <person name="Moore R.J."/>
            <person name="Dekiwadia C."/>
            <person name="Macreadie I.G."/>
        </authorList>
    </citation>
    <scope>NUCLEOTIDE SEQUENCE [LARGE SCALE GENOMIC DNA]</scope>
    <source>
        <strain evidence="9 10">ZA</strain>
    </source>
</reference>
<keyword evidence="3 7" id="KW-0227">DNA damage</keyword>
<dbReference type="InterPro" id="IPR010994">
    <property type="entry name" value="RuvA_2-like"/>
</dbReference>
<dbReference type="HAMAP" id="MF_01587">
    <property type="entry name" value="DNA_ligase_B"/>
    <property type="match status" value="1"/>
</dbReference>
<gene>
    <name evidence="7 9" type="primary">ligB</name>
    <name evidence="9" type="ORF">E2L00_19965</name>
</gene>
<dbReference type="GO" id="GO:0003911">
    <property type="term" value="F:DNA ligase (NAD+) activity"/>
    <property type="evidence" value="ECO:0007669"/>
    <property type="project" value="UniProtKB-EC"/>
</dbReference>
<dbReference type="Proteomes" id="UP000697927">
    <property type="component" value="Unassembled WGS sequence"/>
</dbReference>
<keyword evidence="5 7" id="KW-0234">DNA repair</keyword>
<comment type="function">
    <text evidence="7">Catalyzes the formation of phosphodiester linkages between 5'-phosphoryl and 3'-hydroxyl groups in double-stranded DNA using NAD as a coenzyme and as the energy source for the reaction.</text>
</comment>
<feature type="domain" description="NAD-dependent DNA ligase N-terminal" evidence="8">
    <location>
        <begin position="29"/>
        <end position="426"/>
    </location>
</feature>
<dbReference type="InterPro" id="IPR020923">
    <property type="entry name" value="DNA_ligase_B"/>
</dbReference>
<dbReference type="PANTHER" id="PTHR47810:SF1">
    <property type="entry name" value="DNA LIGASE B"/>
    <property type="match status" value="1"/>
</dbReference>
<comment type="catalytic activity">
    <reaction evidence="6 7">
        <text>NAD(+) + (deoxyribonucleotide)n-3'-hydroxyl + 5'-phospho-(deoxyribonucleotide)m = (deoxyribonucleotide)n+m + AMP + beta-nicotinamide D-nucleotide.</text>
        <dbReference type="EC" id="6.5.1.2"/>
    </reaction>
</comment>
<keyword evidence="1 7" id="KW-0436">Ligase</keyword>
<dbReference type="Pfam" id="PF03120">
    <property type="entry name" value="OB_DNA_ligase"/>
    <property type="match status" value="1"/>
</dbReference>
<dbReference type="InterPro" id="IPR013840">
    <property type="entry name" value="DNAligase_N"/>
</dbReference>
<dbReference type="Gene3D" id="2.40.50.140">
    <property type="entry name" value="Nucleic acid-binding proteins"/>
    <property type="match status" value="1"/>
</dbReference>
<evidence type="ECO:0000256" key="3">
    <source>
        <dbReference type="ARBA" id="ARBA00022763"/>
    </source>
</evidence>
<comment type="similarity">
    <text evidence="7">Belongs to the NAD-dependent DNA ligase family. LigB subfamily.</text>
</comment>
<evidence type="ECO:0000259" key="8">
    <source>
        <dbReference type="SMART" id="SM00532"/>
    </source>
</evidence>
<dbReference type="RefSeq" id="WP_167614654.1">
    <property type="nucleotide sequence ID" value="NZ_SOYS01000013.1"/>
</dbReference>
<dbReference type="InterPro" id="IPR013839">
    <property type="entry name" value="DNAligase_adenylation"/>
</dbReference>
<protein>
    <recommendedName>
        <fullName evidence="7">DNA ligase B</fullName>
        <ecNumber evidence="7">6.5.1.2</ecNumber>
    </recommendedName>
    <alternativeName>
        <fullName evidence="7">Polydeoxyribonucleotide synthase [NAD(+)] B</fullName>
    </alternativeName>
</protein>
<comment type="caution">
    <text evidence="9">The sequence shown here is derived from an EMBL/GenBank/DDBJ whole genome shotgun (WGS) entry which is preliminary data.</text>
</comment>
<evidence type="ECO:0000313" key="9">
    <source>
        <dbReference type="EMBL" id="NIY49721.1"/>
    </source>
</evidence>
<dbReference type="SUPFAM" id="SSF47781">
    <property type="entry name" value="RuvA domain 2-like"/>
    <property type="match status" value="1"/>
</dbReference>
<accession>A0ABX0VUN8</accession>
<dbReference type="EMBL" id="SOYS01000013">
    <property type="protein sequence ID" value="NIY49721.1"/>
    <property type="molecule type" value="Genomic_DNA"/>
</dbReference>
<dbReference type="InterPro" id="IPR004150">
    <property type="entry name" value="NAD_DNA_ligase_OB"/>
</dbReference>
<evidence type="ECO:0000256" key="7">
    <source>
        <dbReference type="HAMAP-Rule" id="MF_01587"/>
    </source>
</evidence>
<keyword evidence="10" id="KW-1185">Reference proteome</keyword>
<evidence type="ECO:0000256" key="5">
    <source>
        <dbReference type="ARBA" id="ARBA00023204"/>
    </source>
</evidence>
<evidence type="ECO:0000256" key="1">
    <source>
        <dbReference type="ARBA" id="ARBA00022598"/>
    </source>
</evidence>
<keyword evidence="2 7" id="KW-0235">DNA replication</keyword>
<organism evidence="9 10">
    <name type="scientific">Cedecea colo</name>
    <dbReference type="NCBI Taxonomy" id="2552946"/>
    <lineage>
        <taxon>Bacteria</taxon>
        <taxon>Pseudomonadati</taxon>
        <taxon>Pseudomonadota</taxon>
        <taxon>Gammaproteobacteria</taxon>
        <taxon>Enterobacterales</taxon>
        <taxon>Enterobacteriaceae</taxon>
        <taxon>Cedecea</taxon>
    </lineage>
</organism>
<dbReference type="SUPFAM" id="SSF50249">
    <property type="entry name" value="Nucleic acid-binding proteins"/>
    <property type="match status" value="1"/>
</dbReference>
<evidence type="ECO:0000256" key="6">
    <source>
        <dbReference type="ARBA" id="ARBA00034005"/>
    </source>
</evidence>
<proteinExistence type="inferred from homology"/>
<sequence>MEGLIKLIVILSVLTRVALASCPVWSPLQASQEMEKLQTQLNQWDEVYYRDGESRISDAVYDRLRSRLNMWQRCYQPAAAPLQPTLSTNGKTQHPIAHTGVKKLADSPAVARWLEGKTDLWVQPKIDGVAITLVYRHGKLAQLLSRGNGLKGEDWTAKAAMIDAIPKKLTGALADSILQGELFLKRAQHVQKIVGGMNARSKVAGAMMRQANAAFLNDFDVFIWAWPDGPADFRHKLEVLDSAGFSLVKAWSKPVSSLHEISSLRNLWFASPLPFVTDGVVIRQGTEPAGKFWQPGQASWLAAWKYPPVQQIADVKDIRFTVGRTGKVAVVLDLEPLQLDDKQIKRVNVGSVKRWQDLDIAPGDQVMVSLAGQGIPRIDKVVWRVNLRDKPQPPAKLNNTPLSCLSVTVACREQFFARLAWASSLAVLDIKGVSKSTWQQLHQAFHFENIFSWLLLGAEDLLRVKGISPARGTQLWHQFSMARQRPFHRWLMAFGLPLPKPAINVLSDTHWRQLISRDELSWQELPGVGAERAKKLVEFMNYPQINALAVFLAQQGIKGFVD</sequence>
<dbReference type="Gene3D" id="3.30.470.30">
    <property type="entry name" value="DNA ligase/mRNA capping enzyme"/>
    <property type="match status" value="1"/>
</dbReference>
<name>A0ABX0VUN8_9ENTR</name>
<dbReference type="InterPro" id="IPR050326">
    <property type="entry name" value="NAD_dep_DNA_ligaseB"/>
</dbReference>
<dbReference type="EC" id="6.5.1.2" evidence="7"/>
<dbReference type="PANTHER" id="PTHR47810">
    <property type="entry name" value="DNA LIGASE"/>
    <property type="match status" value="1"/>
</dbReference>
<evidence type="ECO:0000313" key="10">
    <source>
        <dbReference type="Proteomes" id="UP000697927"/>
    </source>
</evidence>
<dbReference type="InterPro" id="IPR012340">
    <property type="entry name" value="NA-bd_OB-fold"/>
</dbReference>